<dbReference type="Proteomes" id="UP000186817">
    <property type="component" value="Unassembled WGS sequence"/>
</dbReference>
<dbReference type="EMBL" id="LSRX01001582">
    <property type="protein sequence ID" value="OLP78651.1"/>
    <property type="molecule type" value="Genomic_DNA"/>
</dbReference>
<reference evidence="1 2" key="1">
    <citation type="submission" date="2016-02" db="EMBL/GenBank/DDBJ databases">
        <title>Genome analysis of coral dinoflagellate symbionts highlights evolutionary adaptations to a symbiotic lifestyle.</title>
        <authorList>
            <person name="Aranda M."/>
            <person name="Li Y."/>
            <person name="Liew Y.J."/>
            <person name="Baumgarten S."/>
            <person name="Simakov O."/>
            <person name="Wilson M."/>
            <person name="Piel J."/>
            <person name="Ashoor H."/>
            <person name="Bougouffa S."/>
            <person name="Bajic V.B."/>
            <person name="Ryu T."/>
            <person name="Ravasi T."/>
            <person name="Bayer T."/>
            <person name="Micklem G."/>
            <person name="Kim H."/>
            <person name="Bhak J."/>
            <person name="Lajeunesse T.C."/>
            <person name="Voolstra C.R."/>
        </authorList>
    </citation>
    <scope>NUCLEOTIDE SEQUENCE [LARGE SCALE GENOMIC DNA]</scope>
    <source>
        <strain evidence="1 2">CCMP2467</strain>
    </source>
</reference>
<evidence type="ECO:0000313" key="1">
    <source>
        <dbReference type="EMBL" id="OLP78651.1"/>
    </source>
</evidence>
<name>A0A1Q9C6V8_SYMMI</name>
<accession>A0A1Q9C6V8</accession>
<sequence>MGWEKEWESTLPWQLWRGAWSPRQQGDRYDSVMVSTSTTVMALAAAPDRSSSKGDLMREMQKSLSAARRAETKVGKLGEENVGEVGLRGQRAVFQAKEATRGRLGPHRRVDSGGYEGGARSFSDEAVEAEALWDSMIGEDIEMETGCMRDALLAARRAGPTGYAATMGLWLCRTRRPDCWPKPCSICQLWDNKCYSPPTVDPGLAGSLTGKLEAKTTALTPFGLAPDAAKEGFVFSVHGQARTLPVEEIDIEEEVEVGSPWAEHAWVACFNSD</sequence>
<keyword evidence="2" id="KW-1185">Reference proteome</keyword>
<organism evidence="1 2">
    <name type="scientific">Symbiodinium microadriaticum</name>
    <name type="common">Dinoflagellate</name>
    <name type="synonym">Zooxanthella microadriatica</name>
    <dbReference type="NCBI Taxonomy" id="2951"/>
    <lineage>
        <taxon>Eukaryota</taxon>
        <taxon>Sar</taxon>
        <taxon>Alveolata</taxon>
        <taxon>Dinophyceae</taxon>
        <taxon>Suessiales</taxon>
        <taxon>Symbiodiniaceae</taxon>
        <taxon>Symbiodinium</taxon>
    </lineage>
</organism>
<protein>
    <submittedName>
        <fullName evidence="1">Uncharacterized protein</fullName>
    </submittedName>
</protein>
<comment type="caution">
    <text evidence="1">The sequence shown here is derived from an EMBL/GenBank/DDBJ whole genome shotgun (WGS) entry which is preliminary data.</text>
</comment>
<proteinExistence type="predicted"/>
<evidence type="ECO:0000313" key="2">
    <source>
        <dbReference type="Proteomes" id="UP000186817"/>
    </source>
</evidence>
<dbReference type="AlphaFoldDB" id="A0A1Q9C6V8"/>
<gene>
    <name evidence="1" type="ORF">AK812_SmicGene41150</name>
</gene>